<dbReference type="AlphaFoldDB" id="A0A6G0WLM3"/>
<keyword evidence="5" id="KW-0479">Metal-binding</keyword>
<dbReference type="GO" id="GO:0046872">
    <property type="term" value="F:metal ion binding"/>
    <property type="evidence" value="ECO:0007669"/>
    <property type="project" value="UniProtKB-KW"/>
</dbReference>
<dbReference type="VEuPathDB" id="FungiDB:AeMF1_018538"/>
<evidence type="ECO:0000256" key="3">
    <source>
        <dbReference type="ARBA" id="ARBA00022454"/>
    </source>
</evidence>
<evidence type="ECO:0000256" key="2">
    <source>
        <dbReference type="ARBA" id="ARBA00004584"/>
    </source>
</evidence>
<dbReference type="GO" id="GO:0005634">
    <property type="term" value="C:nucleus"/>
    <property type="evidence" value="ECO:0007669"/>
    <property type="project" value="UniProtKB-SubCell"/>
</dbReference>
<dbReference type="GO" id="GO:0051301">
    <property type="term" value="P:cell division"/>
    <property type="evidence" value="ECO:0007669"/>
    <property type="project" value="UniProtKB-KW"/>
</dbReference>
<gene>
    <name evidence="12" type="ORF">Ae201684_014001</name>
</gene>
<evidence type="ECO:0000256" key="4">
    <source>
        <dbReference type="ARBA" id="ARBA00022618"/>
    </source>
</evidence>
<dbReference type="PANTHER" id="PTHR16431:SF1">
    <property type="entry name" value="NEUROGENIC PROTEIN MASTERMIND"/>
    <property type="match status" value="1"/>
</dbReference>
<evidence type="ECO:0000256" key="1">
    <source>
        <dbReference type="ARBA" id="ARBA00004123"/>
    </source>
</evidence>
<keyword evidence="4" id="KW-0132">Cell division</keyword>
<accession>A0A6G0WLM3</accession>
<name>A0A6G0WLM3_9STRA</name>
<protein>
    <recommendedName>
        <fullName evidence="11">Mis18 domain-containing protein</fullName>
    </recommendedName>
</protein>
<dbReference type="Proteomes" id="UP000481153">
    <property type="component" value="Unassembled WGS sequence"/>
</dbReference>
<proteinExistence type="predicted"/>
<keyword evidence="7" id="KW-0862">Zinc</keyword>
<keyword evidence="3" id="KW-0158">Chromosome</keyword>
<dbReference type="GO" id="GO:0000785">
    <property type="term" value="C:chromatin"/>
    <property type="evidence" value="ECO:0007669"/>
    <property type="project" value="TreeGrafter"/>
</dbReference>
<dbReference type="GO" id="GO:0034080">
    <property type="term" value="P:CENP-A containing chromatin assembly"/>
    <property type="evidence" value="ECO:0007669"/>
    <property type="project" value="TreeGrafter"/>
</dbReference>
<evidence type="ECO:0000256" key="7">
    <source>
        <dbReference type="ARBA" id="ARBA00022833"/>
    </source>
</evidence>
<keyword evidence="13" id="KW-1185">Reference proteome</keyword>
<evidence type="ECO:0000313" key="12">
    <source>
        <dbReference type="EMBL" id="KAF0728175.1"/>
    </source>
</evidence>
<keyword evidence="10" id="KW-0137">Centromere</keyword>
<evidence type="ECO:0000256" key="6">
    <source>
        <dbReference type="ARBA" id="ARBA00022776"/>
    </source>
</evidence>
<dbReference type="PANTHER" id="PTHR16431">
    <property type="entry name" value="NEUROGENIC PROTEIN MASTERMIND"/>
    <property type="match status" value="1"/>
</dbReference>
<keyword evidence="9" id="KW-0131">Cell cycle</keyword>
<feature type="domain" description="Mis18" evidence="11">
    <location>
        <begin position="24"/>
        <end position="116"/>
    </location>
</feature>
<dbReference type="Pfam" id="PF03226">
    <property type="entry name" value="Yippee-Mis18"/>
    <property type="match status" value="1"/>
</dbReference>
<evidence type="ECO:0000256" key="10">
    <source>
        <dbReference type="ARBA" id="ARBA00023328"/>
    </source>
</evidence>
<keyword evidence="6" id="KW-0498">Mitosis</keyword>
<dbReference type="PROSITE" id="PS51793">
    <property type="entry name" value="MIS18"/>
    <property type="match status" value="1"/>
</dbReference>
<evidence type="ECO:0000313" key="13">
    <source>
        <dbReference type="Proteomes" id="UP000481153"/>
    </source>
</evidence>
<dbReference type="EMBL" id="VJMJ01000181">
    <property type="protein sequence ID" value="KAF0728175.1"/>
    <property type="molecule type" value="Genomic_DNA"/>
</dbReference>
<comment type="subcellular location">
    <subcellularLocation>
        <location evidence="2">Chromosome</location>
        <location evidence="2">Centromere</location>
    </subcellularLocation>
    <subcellularLocation>
        <location evidence="1">Nucleus</location>
    </subcellularLocation>
</comment>
<evidence type="ECO:0000256" key="5">
    <source>
        <dbReference type="ARBA" id="ARBA00022723"/>
    </source>
</evidence>
<organism evidence="12 13">
    <name type="scientific">Aphanomyces euteiches</name>
    <dbReference type="NCBI Taxonomy" id="100861"/>
    <lineage>
        <taxon>Eukaryota</taxon>
        <taxon>Sar</taxon>
        <taxon>Stramenopiles</taxon>
        <taxon>Oomycota</taxon>
        <taxon>Saprolegniomycetes</taxon>
        <taxon>Saprolegniales</taxon>
        <taxon>Verrucalvaceae</taxon>
        <taxon>Aphanomyces</taxon>
    </lineage>
</organism>
<evidence type="ECO:0000259" key="11">
    <source>
        <dbReference type="PROSITE" id="PS51793"/>
    </source>
</evidence>
<comment type="caution">
    <text evidence="12">The sequence shown here is derived from an EMBL/GenBank/DDBJ whole genome shotgun (WGS) entry which is preliminary data.</text>
</comment>
<evidence type="ECO:0000256" key="9">
    <source>
        <dbReference type="ARBA" id="ARBA00023306"/>
    </source>
</evidence>
<sequence>MGHWGNLMHASEAGDEEVVEVPFPVVFQCRTCRAIVADSTAFSSSNVSNRTITFSRVAHVEKSEKTASEGGNSYYNLMCTQCDGRIGKMYIGTVRALDPIRDLYTLDADALTNYQIGTQLADDAPSPTTRSLDYDTSTAVIEQLRTDMDQVQNYLLLVDERLCDMEQDLQR</sequence>
<dbReference type="OrthoDB" id="74210at2759"/>
<reference evidence="12 13" key="1">
    <citation type="submission" date="2019-07" db="EMBL/GenBank/DDBJ databases">
        <title>Genomics analysis of Aphanomyces spp. identifies a new class of oomycete effector associated with host adaptation.</title>
        <authorList>
            <person name="Gaulin E."/>
        </authorList>
    </citation>
    <scope>NUCLEOTIDE SEQUENCE [LARGE SCALE GENOMIC DNA]</scope>
    <source>
        <strain evidence="12 13">ATCC 201684</strain>
    </source>
</reference>
<keyword evidence="8" id="KW-0539">Nucleus</keyword>
<dbReference type="InterPro" id="IPR004910">
    <property type="entry name" value="Yippee/Mis18/Cereblon"/>
</dbReference>
<dbReference type="GO" id="GO:0000775">
    <property type="term" value="C:chromosome, centromeric region"/>
    <property type="evidence" value="ECO:0007669"/>
    <property type="project" value="UniProtKB-SubCell"/>
</dbReference>
<dbReference type="GO" id="GO:0007059">
    <property type="term" value="P:chromosome segregation"/>
    <property type="evidence" value="ECO:0007669"/>
    <property type="project" value="TreeGrafter"/>
</dbReference>
<dbReference type="InterPro" id="IPR034752">
    <property type="entry name" value="Mis18"/>
</dbReference>
<evidence type="ECO:0000256" key="8">
    <source>
        <dbReference type="ARBA" id="ARBA00023242"/>
    </source>
</evidence>